<proteinExistence type="predicted"/>
<dbReference type="SUPFAM" id="SSF51206">
    <property type="entry name" value="cAMP-binding domain-like"/>
    <property type="match status" value="1"/>
</dbReference>
<dbReference type="Gene3D" id="2.60.120.10">
    <property type="entry name" value="Jelly Rolls"/>
    <property type="match status" value="1"/>
</dbReference>
<keyword evidence="4" id="KW-1185">Reference proteome</keyword>
<organism evidence="3 4">
    <name type="scientific">Halteria grandinella</name>
    <dbReference type="NCBI Taxonomy" id="5974"/>
    <lineage>
        <taxon>Eukaryota</taxon>
        <taxon>Sar</taxon>
        <taxon>Alveolata</taxon>
        <taxon>Ciliophora</taxon>
        <taxon>Intramacronucleata</taxon>
        <taxon>Spirotrichea</taxon>
        <taxon>Stichotrichia</taxon>
        <taxon>Sporadotrichida</taxon>
        <taxon>Halteriidae</taxon>
        <taxon>Halteria</taxon>
    </lineage>
</organism>
<feature type="region of interest" description="Disordered" evidence="1">
    <location>
        <begin position="86"/>
        <end position="114"/>
    </location>
</feature>
<dbReference type="InterPro" id="IPR000595">
    <property type="entry name" value="cNMP-bd_dom"/>
</dbReference>
<dbReference type="InterPro" id="IPR018490">
    <property type="entry name" value="cNMP-bd_dom_sf"/>
</dbReference>
<feature type="compositionally biased region" description="Polar residues" evidence="1">
    <location>
        <begin position="92"/>
        <end position="114"/>
    </location>
</feature>
<dbReference type="InterPro" id="IPR014710">
    <property type="entry name" value="RmlC-like_jellyroll"/>
</dbReference>
<name>A0A8J8T7Q0_HALGN</name>
<dbReference type="Proteomes" id="UP000785679">
    <property type="component" value="Unassembled WGS sequence"/>
</dbReference>
<protein>
    <recommendedName>
        <fullName evidence="2">Cyclic nucleotide-binding domain-containing protein</fullName>
    </recommendedName>
</protein>
<dbReference type="OrthoDB" id="10664463at2759"/>
<dbReference type="EMBL" id="RRYP01001841">
    <property type="protein sequence ID" value="TNV85429.1"/>
    <property type="molecule type" value="Genomic_DNA"/>
</dbReference>
<evidence type="ECO:0000259" key="2">
    <source>
        <dbReference type="PROSITE" id="PS50042"/>
    </source>
</evidence>
<dbReference type="PROSITE" id="PS50042">
    <property type="entry name" value="CNMP_BINDING_3"/>
    <property type="match status" value="1"/>
</dbReference>
<dbReference type="AlphaFoldDB" id="A0A8J8T7Q0"/>
<evidence type="ECO:0000256" key="1">
    <source>
        <dbReference type="SAM" id="MobiDB-lite"/>
    </source>
</evidence>
<comment type="caution">
    <text evidence="3">The sequence shown here is derived from an EMBL/GenBank/DDBJ whole genome shotgun (WGS) entry which is preliminary data.</text>
</comment>
<sequence>MFQSKIQRFQNKYGMNLVADPAIMVSQSPGKAYLSTQTVSKKGLISKHDGSSIATGHANLDTTMIHQQSGKSLDIAVDIGRREESRNRGDISISNHNLQQHPLSNSDSSELPSYSTDQLNQAYIEKIRSLKYAQTVSQQQSKKKQVHKNGLEFYRVRQGINDLPKLKFTNPNQEGSPISIQQQSMNTSKEFKTLEHKIGNPLNENEAQIEKRTIDVIERHSLERKQIPVKQTPSEEAPNLVYTLVPLENLAVIEKEIKHCLLELVKVDNQEQTTHSTASLKSSQGSQVSSTTVYVPIVRLQQTHPLFVKLSVEAIKSILQIGNFITLLPNQILYKEGTKSRKFYVILYGLLGYQATARQGQTYVTFGIGATVGEEWLHPSKSDMTKGLLRNETCYSRVNSCVLEITAEALEQLRGTMVEQGLKKDYNLLESLLKRNATLKRGF</sequence>
<gene>
    <name evidence="3" type="ORF">FGO68_gene5632</name>
</gene>
<accession>A0A8J8T7Q0</accession>
<evidence type="ECO:0000313" key="3">
    <source>
        <dbReference type="EMBL" id="TNV85429.1"/>
    </source>
</evidence>
<dbReference type="Pfam" id="PF00027">
    <property type="entry name" value="cNMP_binding"/>
    <property type="match status" value="1"/>
</dbReference>
<feature type="domain" description="Cyclic nucleotide-binding" evidence="2">
    <location>
        <begin position="306"/>
        <end position="431"/>
    </location>
</feature>
<evidence type="ECO:0000313" key="4">
    <source>
        <dbReference type="Proteomes" id="UP000785679"/>
    </source>
</evidence>
<reference evidence="3" key="1">
    <citation type="submission" date="2019-06" db="EMBL/GenBank/DDBJ databases">
        <authorList>
            <person name="Zheng W."/>
        </authorList>
    </citation>
    <scope>NUCLEOTIDE SEQUENCE</scope>
    <source>
        <strain evidence="3">QDHG01</strain>
    </source>
</reference>